<dbReference type="GO" id="GO:0005576">
    <property type="term" value="C:extracellular region"/>
    <property type="evidence" value="ECO:0007669"/>
    <property type="project" value="UniProtKB-SubCell"/>
</dbReference>
<keyword evidence="3" id="KW-0964">Secreted</keyword>
<comment type="caution">
    <text evidence="5">The sequence shown here is derived from an EMBL/GenBank/DDBJ whole genome shotgun (WGS) entry which is preliminary data.</text>
</comment>
<protein>
    <submittedName>
        <fullName evidence="5">Unnamed protein product</fullName>
    </submittedName>
</protein>
<evidence type="ECO:0000313" key="5">
    <source>
        <dbReference type="EMBL" id="GMF32750.1"/>
    </source>
</evidence>
<comment type="subcellular location">
    <subcellularLocation>
        <location evidence="1">Host cell</location>
    </subcellularLocation>
    <subcellularLocation>
        <location evidence="2">Secreted</location>
    </subcellularLocation>
</comment>
<evidence type="ECO:0000256" key="3">
    <source>
        <dbReference type="ARBA" id="ARBA00022525"/>
    </source>
</evidence>
<evidence type="ECO:0000256" key="1">
    <source>
        <dbReference type="ARBA" id="ARBA00004340"/>
    </source>
</evidence>
<dbReference type="GO" id="GO:0043657">
    <property type="term" value="C:host cell"/>
    <property type="evidence" value="ECO:0007669"/>
    <property type="project" value="UniProtKB-SubCell"/>
</dbReference>
<evidence type="ECO:0000256" key="2">
    <source>
        <dbReference type="ARBA" id="ARBA00004613"/>
    </source>
</evidence>
<evidence type="ECO:0000259" key="4">
    <source>
        <dbReference type="Pfam" id="PF20147"/>
    </source>
</evidence>
<accession>A0A9W7CGM3</accession>
<dbReference type="Pfam" id="PF20147">
    <property type="entry name" value="Crinkler"/>
    <property type="match status" value="1"/>
</dbReference>
<evidence type="ECO:0000313" key="6">
    <source>
        <dbReference type="Proteomes" id="UP001165083"/>
    </source>
</evidence>
<dbReference type="InterPro" id="IPR045379">
    <property type="entry name" value="Crinkler_N"/>
</dbReference>
<keyword evidence="6" id="KW-1185">Reference proteome</keyword>
<feature type="domain" description="Crinkler effector protein N-terminal" evidence="4">
    <location>
        <begin position="64"/>
        <end position="136"/>
    </location>
</feature>
<name>A0A9W7CGM3_9STRA</name>
<dbReference type="EMBL" id="BSXW01001015">
    <property type="protein sequence ID" value="GMF32750.1"/>
    <property type="molecule type" value="Genomic_DNA"/>
</dbReference>
<dbReference type="AlphaFoldDB" id="A0A9W7CGM3"/>
<reference evidence="5" key="1">
    <citation type="submission" date="2023-04" db="EMBL/GenBank/DDBJ databases">
        <title>Phytophthora lilii NBRC 32176.</title>
        <authorList>
            <person name="Ichikawa N."/>
            <person name="Sato H."/>
            <person name="Tonouchi N."/>
        </authorList>
    </citation>
    <scope>NUCLEOTIDE SEQUENCE</scope>
    <source>
        <strain evidence="5">NBRC 32176</strain>
    </source>
</reference>
<organism evidence="5 6">
    <name type="scientific">Phytophthora lilii</name>
    <dbReference type="NCBI Taxonomy" id="2077276"/>
    <lineage>
        <taxon>Eukaryota</taxon>
        <taxon>Sar</taxon>
        <taxon>Stramenopiles</taxon>
        <taxon>Oomycota</taxon>
        <taxon>Peronosporomycetes</taxon>
        <taxon>Peronosporales</taxon>
        <taxon>Peronosporaceae</taxon>
        <taxon>Phytophthora</taxon>
    </lineage>
</organism>
<dbReference type="Proteomes" id="UP001165083">
    <property type="component" value="Unassembled WGS sequence"/>
</dbReference>
<proteinExistence type="predicted"/>
<sequence>MYGTAVRRQSIGERKRNPTPSVDLADIIICYLTWIGNANAERILLSTIEHDAERAIARIYRLVSNRVEIYPATLTLYLARSEGGAWLKDDDGIENLLSGEIVAKYKKMRSSWRLNKQELLGPNFMAGDEDIHVLVKLPRLTPYGLPQEQQLVVGDVHIPVTQTMSLNPPALVEF</sequence>
<gene>
    <name evidence="5" type="ORF">Plil01_001399100</name>
</gene>